<dbReference type="STRING" id="1612202.SAMN05421734_104173"/>
<gene>
    <name evidence="2" type="ORF">SAMN05421734_104173</name>
</gene>
<reference evidence="3" key="1">
    <citation type="submission" date="2016-09" db="EMBL/GenBank/DDBJ databases">
        <authorList>
            <person name="Varghese N."/>
            <person name="Submissions S."/>
        </authorList>
    </citation>
    <scope>NUCLEOTIDE SEQUENCE [LARGE SCALE GENOMIC DNA]</scope>
    <source>
        <strain evidence="3">S5</strain>
    </source>
</reference>
<dbReference type="SUPFAM" id="SSF55729">
    <property type="entry name" value="Acyl-CoA N-acyltransferases (Nat)"/>
    <property type="match status" value="1"/>
</dbReference>
<dbReference type="InterPro" id="IPR027365">
    <property type="entry name" value="GNAT_acetyltra_YdfB-like"/>
</dbReference>
<evidence type="ECO:0000313" key="3">
    <source>
        <dbReference type="Proteomes" id="UP000242949"/>
    </source>
</evidence>
<dbReference type="EMBL" id="FMYI01000004">
    <property type="protein sequence ID" value="SDC11491.1"/>
    <property type="molecule type" value="Genomic_DNA"/>
</dbReference>
<dbReference type="AlphaFoldDB" id="A0A1G6IYK8"/>
<dbReference type="RefSeq" id="WP_090795196.1">
    <property type="nucleotide sequence ID" value="NZ_FMYI01000004.1"/>
</dbReference>
<protein>
    <recommendedName>
        <fullName evidence="1">N-acetyltransferase domain-containing protein</fullName>
    </recommendedName>
</protein>
<dbReference type="InterPro" id="IPR016181">
    <property type="entry name" value="Acyl_CoA_acyltransferase"/>
</dbReference>
<evidence type="ECO:0000259" key="1">
    <source>
        <dbReference type="PROSITE" id="PS51186"/>
    </source>
</evidence>
<dbReference type="PROSITE" id="PS51186">
    <property type="entry name" value="GNAT"/>
    <property type="match status" value="1"/>
</dbReference>
<dbReference type="InterPro" id="IPR000182">
    <property type="entry name" value="GNAT_dom"/>
</dbReference>
<proteinExistence type="predicted"/>
<keyword evidence="3" id="KW-1185">Reference proteome</keyword>
<sequence>MIRKLTEADDRSVQALVRQKPAENLFIIGDIEAFGYQQSFQEVWGDFDDHDQLRAVLLRYEDNYIPFSLTPFDAEGFADIINQSKKKSVLSGLESVTNQVIPYLHHKSENPRRLYYAKCATDCQLPPIDLNDVKQLQVDDLDKWATFIKSVPEFEDSKESINTKTKQRDLEQGVGRGYFIEMDDRVVSTASTVAENSHSAMVVAVATDHRYMGQGLATKCLTKLIQDLINEDKELCLFYDNPSAGDIYKKLGFEDIERWTLYR</sequence>
<dbReference type="Pfam" id="PF12746">
    <property type="entry name" value="GNAT_acetyltran"/>
    <property type="match status" value="1"/>
</dbReference>
<feature type="domain" description="N-acetyltransferase" evidence="1">
    <location>
        <begin position="131"/>
        <end position="263"/>
    </location>
</feature>
<dbReference type="GO" id="GO:0016747">
    <property type="term" value="F:acyltransferase activity, transferring groups other than amino-acyl groups"/>
    <property type="evidence" value="ECO:0007669"/>
    <property type="project" value="InterPro"/>
</dbReference>
<dbReference type="Gene3D" id="3.40.630.30">
    <property type="match status" value="1"/>
</dbReference>
<accession>A0A1G6IYK8</accession>
<organism evidence="2 3">
    <name type="scientific">Pelagirhabdus alkalitolerans</name>
    <dbReference type="NCBI Taxonomy" id="1612202"/>
    <lineage>
        <taxon>Bacteria</taxon>
        <taxon>Bacillati</taxon>
        <taxon>Bacillota</taxon>
        <taxon>Bacilli</taxon>
        <taxon>Bacillales</taxon>
        <taxon>Bacillaceae</taxon>
        <taxon>Pelagirhabdus</taxon>
    </lineage>
</organism>
<evidence type="ECO:0000313" key="2">
    <source>
        <dbReference type="EMBL" id="SDC11491.1"/>
    </source>
</evidence>
<name>A0A1G6IYK8_9BACI</name>
<dbReference type="OrthoDB" id="248489at2"/>
<dbReference type="Proteomes" id="UP000242949">
    <property type="component" value="Unassembled WGS sequence"/>
</dbReference>